<evidence type="ECO:0000313" key="2">
    <source>
        <dbReference type="Proteomes" id="UP000028703"/>
    </source>
</evidence>
<keyword evidence="2" id="KW-1185">Reference proteome</keyword>
<reference evidence="1 2" key="1">
    <citation type="submission" date="2014-07" db="EMBL/GenBank/DDBJ databases">
        <title>Genome of Chryseobacterium luteum DSM 18605.</title>
        <authorList>
            <person name="Stropko S.J."/>
            <person name="Pipes S.E."/>
            <person name="Newman J.D."/>
        </authorList>
    </citation>
    <scope>NUCLEOTIDE SEQUENCE [LARGE SCALE GENOMIC DNA]</scope>
    <source>
        <strain evidence="1 2">DSM 18605</strain>
    </source>
</reference>
<organism evidence="1 2">
    <name type="scientific">Chryseobacterium luteum</name>
    <dbReference type="NCBI Taxonomy" id="421531"/>
    <lineage>
        <taxon>Bacteria</taxon>
        <taxon>Pseudomonadati</taxon>
        <taxon>Bacteroidota</taxon>
        <taxon>Flavobacteriia</taxon>
        <taxon>Flavobacteriales</taxon>
        <taxon>Weeksellaceae</taxon>
        <taxon>Chryseobacterium group</taxon>
        <taxon>Chryseobacterium</taxon>
    </lineage>
</organism>
<comment type="caution">
    <text evidence="1">The sequence shown here is derived from an EMBL/GenBank/DDBJ whole genome shotgun (WGS) entry which is preliminary data.</text>
</comment>
<dbReference type="AlphaFoldDB" id="A0A085ZW61"/>
<accession>A0A085ZW61</accession>
<gene>
    <name evidence="1" type="ORF">IX38_04330</name>
</gene>
<name>A0A085ZW61_9FLAO</name>
<dbReference type="Proteomes" id="UP000028703">
    <property type="component" value="Unassembled WGS sequence"/>
</dbReference>
<proteinExistence type="predicted"/>
<dbReference type="STRING" id="421531.IX38_04330"/>
<protein>
    <submittedName>
        <fullName evidence="1">Uncharacterized protein</fullName>
    </submittedName>
</protein>
<evidence type="ECO:0000313" key="1">
    <source>
        <dbReference type="EMBL" id="KFF08675.1"/>
    </source>
</evidence>
<dbReference type="EMBL" id="JPRO01000002">
    <property type="protein sequence ID" value="KFF08675.1"/>
    <property type="molecule type" value="Genomic_DNA"/>
</dbReference>
<sequence length="114" mass="12917">MLFAWQIGTLSTSLAVQDSTVLSYCLYKTGDPTENSKKDKVPDVGRISKLDSGINSLLYSDLETLQQKPYVLLKIQKVLNGFDFIIKDPKSDYARDRYLPITLTKSILPLFIRV</sequence>